<feature type="transmembrane region" description="Helical" evidence="14">
    <location>
        <begin position="308"/>
        <end position="333"/>
    </location>
</feature>
<evidence type="ECO:0000313" key="15">
    <source>
        <dbReference type="EMBL" id="MET3575493.1"/>
    </source>
</evidence>
<evidence type="ECO:0000256" key="11">
    <source>
        <dbReference type="ARBA" id="ARBA00023201"/>
    </source>
</evidence>
<evidence type="ECO:0000256" key="7">
    <source>
        <dbReference type="ARBA" id="ARBA00022989"/>
    </source>
</evidence>
<dbReference type="PANTHER" id="PTHR48086">
    <property type="entry name" value="SODIUM/PROLINE SYMPORTER-RELATED"/>
    <property type="match status" value="1"/>
</dbReference>
<dbReference type="Gene3D" id="1.20.1730.10">
    <property type="entry name" value="Sodium/glucose cotransporter"/>
    <property type="match status" value="1"/>
</dbReference>
<dbReference type="Pfam" id="PF00474">
    <property type="entry name" value="SSF"/>
    <property type="match status" value="1"/>
</dbReference>
<dbReference type="InterPro" id="IPR050277">
    <property type="entry name" value="Sodium:Solute_Symporter"/>
</dbReference>
<gene>
    <name evidence="15" type="ORF">ABID49_001398</name>
</gene>
<evidence type="ECO:0000256" key="9">
    <source>
        <dbReference type="ARBA" id="ARBA00023065"/>
    </source>
</evidence>
<accession>A0ABV2GB65</accession>
<evidence type="ECO:0000256" key="10">
    <source>
        <dbReference type="ARBA" id="ARBA00023136"/>
    </source>
</evidence>
<dbReference type="RefSeq" id="WP_052455674.1">
    <property type="nucleotide sequence ID" value="NZ_JBEPLW010000008.1"/>
</dbReference>
<evidence type="ECO:0000256" key="13">
    <source>
        <dbReference type="RuleBase" id="RU362091"/>
    </source>
</evidence>
<dbReference type="InterPro" id="IPR001734">
    <property type="entry name" value="Na/solute_symporter"/>
</dbReference>
<comment type="similarity">
    <text evidence="2 13">Belongs to the sodium:solute symporter (SSF) (TC 2.A.21) family.</text>
</comment>
<dbReference type="PANTHER" id="PTHR48086:SF3">
    <property type="entry name" value="SODIUM_PROLINE SYMPORTER"/>
    <property type="match status" value="1"/>
</dbReference>
<dbReference type="Proteomes" id="UP001549099">
    <property type="component" value="Unassembled WGS sequence"/>
</dbReference>
<feature type="transmembrane region" description="Helical" evidence="14">
    <location>
        <begin position="367"/>
        <end position="385"/>
    </location>
</feature>
<feature type="transmembrane region" description="Helical" evidence="14">
    <location>
        <begin position="155"/>
        <end position="175"/>
    </location>
</feature>
<dbReference type="CDD" id="cd10322">
    <property type="entry name" value="SLC5sbd"/>
    <property type="match status" value="1"/>
</dbReference>
<evidence type="ECO:0000256" key="4">
    <source>
        <dbReference type="ARBA" id="ARBA00022475"/>
    </source>
</evidence>
<evidence type="ECO:0000256" key="12">
    <source>
        <dbReference type="ARBA" id="ARBA00033708"/>
    </source>
</evidence>
<proteinExistence type="inferred from homology"/>
<evidence type="ECO:0000256" key="1">
    <source>
        <dbReference type="ARBA" id="ARBA00004651"/>
    </source>
</evidence>
<keyword evidence="10 14" id="KW-0472">Membrane</keyword>
<evidence type="ECO:0000313" key="16">
    <source>
        <dbReference type="Proteomes" id="UP001549099"/>
    </source>
</evidence>
<evidence type="ECO:0000256" key="2">
    <source>
        <dbReference type="ARBA" id="ARBA00006434"/>
    </source>
</evidence>
<evidence type="ECO:0000256" key="3">
    <source>
        <dbReference type="ARBA" id="ARBA00022448"/>
    </source>
</evidence>
<feature type="transmembrane region" description="Helical" evidence="14">
    <location>
        <begin position="422"/>
        <end position="441"/>
    </location>
</feature>
<keyword evidence="16" id="KW-1185">Reference proteome</keyword>
<feature type="transmembrane region" description="Helical" evidence="14">
    <location>
        <begin position="391"/>
        <end position="415"/>
    </location>
</feature>
<protein>
    <submittedName>
        <fullName evidence="15">SSS family solute:Na+ symporter</fullName>
    </submittedName>
</protein>
<keyword evidence="11" id="KW-0739">Sodium transport</keyword>
<feature type="transmembrane region" description="Helical" evidence="14">
    <location>
        <begin position="6"/>
        <end position="25"/>
    </location>
</feature>
<feature type="transmembrane region" description="Helical" evidence="14">
    <location>
        <begin position="122"/>
        <end position="149"/>
    </location>
</feature>
<keyword evidence="8" id="KW-0915">Sodium</keyword>
<organism evidence="15 16">
    <name type="scientific">Bhargavaea ullalensis</name>
    <dbReference type="NCBI Taxonomy" id="1265685"/>
    <lineage>
        <taxon>Bacteria</taxon>
        <taxon>Bacillati</taxon>
        <taxon>Bacillota</taxon>
        <taxon>Bacilli</taxon>
        <taxon>Bacillales</taxon>
        <taxon>Caryophanaceae</taxon>
        <taxon>Bhargavaea</taxon>
    </lineage>
</organism>
<name>A0ABV2GB65_9BACL</name>
<comment type="caution">
    <text evidence="15">The sequence shown here is derived from an EMBL/GenBank/DDBJ whole genome shotgun (WGS) entry which is preliminary data.</text>
</comment>
<comment type="catalytic activity">
    <reaction evidence="12">
        <text>L-proline(in) + Na(+)(in) = L-proline(out) + Na(+)(out)</text>
        <dbReference type="Rhea" id="RHEA:28967"/>
        <dbReference type="ChEBI" id="CHEBI:29101"/>
        <dbReference type="ChEBI" id="CHEBI:60039"/>
    </reaction>
</comment>
<feature type="transmembrane region" description="Helical" evidence="14">
    <location>
        <begin position="75"/>
        <end position="94"/>
    </location>
</feature>
<evidence type="ECO:0000256" key="14">
    <source>
        <dbReference type="SAM" id="Phobius"/>
    </source>
</evidence>
<reference evidence="15 16" key="1">
    <citation type="submission" date="2024-06" db="EMBL/GenBank/DDBJ databases">
        <title>Genomic Encyclopedia of Type Strains, Phase IV (KMG-IV): sequencing the most valuable type-strain genomes for metagenomic binning, comparative biology and taxonomic classification.</title>
        <authorList>
            <person name="Goeker M."/>
        </authorList>
    </citation>
    <scope>NUCLEOTIDE SEQUENCE [LARGE SCALE GENOMIC DNA]</scope>
    <source>
        <strain evidence="15 16">DSM 26128</strain>
    </source>
</reference>
<keyword evidence="4" id="KW-1003">Cell membrane</keyword>
<evidence type="ECO:0000256" key="5">
    <source>
        <dbReference type="ARBA" id="ARBA00022692"/>
    </source>
</evidence>
<feature type="transmembrane region" description="Helical" evidence="14">
    <location>
        <begin position="447"/>
        <end position="467"/>
    </location>
</feature>
<evidence type="ECO:0000256" key="6">
    <source>
        <dbReference type="ARBA" id="ARBA00022847"/>
    </source>
</evidence>
<dbReference type="InterPro" id="IPR038377">
    <property type="entry name" value="Na/Glc_symporter_sf"/>
</dbReference>
<feature type="transmembrane region" description="Helical" evidence="14">
    <location>
        <begin position="46"/>
        <end position="69"/>
    </location>
</feature>
<feature type="transmembrane region" description="Helical" evidence="14">
    <location>
        <begin position="240"/>
        <end position="260"/>
    </location>
</feature>
<evidence type="ECO:0000256" key="8">
    <source>
        <dbReference type="ARBA" id="ARBA00023053"/>
    </source>
</evidence>
<sequence length="508" mass="55315">MATWIPFLITIAYMVVAVWLGFGAGKGRKMDTVEEWGVAGRSLGPLVMYLLVGAGGVSAYTFMGAPGWAHSKGVPALYVVVYLTFMAITAWYLGPRVWELGVKHNHVTQGAAITHRYESPALGALTSMVTSIGILAYAVIQTTGAAYILNVMSHGVIPVWAGVFLSLGVISIYLFRSGLRAIGITNAFQGGLMMVVSWAVGLWAIFQFTGGFSFGPVFERVRAEAPQFLTLPGNLGDMGFAFWTTSILISMVSVWQTHWIQWMGADSRKSIRTAATLLPTFYIVCIPMLVVGFIGIFMYPTIANSDTVAIQMAIDNMPIVIAGLLGAGTLAAAMSSSEPCIHSTALSYSKDIIQPIFKLSDERAGKMTRWLIFPIMLFIVAPISIAEPASLVYILLIGYGFIGQAMPALIGMFFWPRATKHGALWGLAAGFVLTLIFSVWYPHPLGIHAGIWGLFINLPVFFIVSLLTQPVSRKTVEDFFPDMVDELYEEEPDLANPVPVLNMAQIKE</sequence>
<keyword evidence="7 14" id="KW-1133">Transmembrane helix</keyword>
<keyword evidence="6" id="KW-0769">Symport</keyword>
<keyword evidence="5 14" id="KW-0812">Transmembrane</keyword>
<feature type="transmembrane region" description="Helical" evidence="14">
    <location>
        <begin position="281"/>
        <end position="302"/>
    </location>
</feature>
<dbReference type="PROSITE" id="PS50283">
    <property type="entry name" value="NA_SOLUT_SYMP_3"/>
    <property type="match status" value="1"/>
</dbReference>
<keyword evidence="9" id="KW-0406">Ion transport</keyword>
<keyword evidence="3" id="KW-0813">Transport</keyword>
<comment type="subcellular location">
    <subcellularLocation>
        <location evidence="1">Cell membrane</location>
        <topology evidence="1">Multi-pass membrane protein</topology>
    </subcellularLocation>
</comment>
<dbReference type="EMBL" id="JBEPLW010000008">
    <property type="protein sequence ID" value="MET3575493.1"/>
    <property type="molecule type" value="Genomic_DNA"/>
</dbReference>